<evidence type="ECO:0000256" key="13">
    <source>
        <dbReference type="PROSITE-ProRule" id="PRU10141"/>
    </source>
</evidence>
<dbReference type="PROSITE" id="PS50011">
    <property type="entry name" value="PROTEIN_KINASE_DOM"/>
    <property type="match status" value="1"/>
</dbReference>
<evidence type="ECO:0000256" key="12">
    <source>
        <dbReference type="ARBA" id="ARBA00048679"/>
    </source>
</evidence>
<dbReference type="GO" id="GO:0004674">
    <property type="term" value="F:protein serine/threonine kinase activity"/>
    <property type="evidence" value="ECO:0007669"/>
    <property type="project" value="UniProtKB-KW"/>
</dbReference>
<evidence type="ECO:0000313" key="16">
    <source>
        <dbReference type="EMBL" id="RNA28099.1"/>
    </source>
</evidence>
<keyword evidence="4" id="KW-0963">Cytoplasm</keyword>
<organism evidence="16 17">
    <name type="scientific">Brachionus plicatilis</name>
    <name type="common">Marine rotifer</name>
    <name type="synonym">Brachionus muelleri</name>
    <dbReference type="NCBI Taxonomy" id="10195"/>
    <lineage>
        <taxon>Eukaryota</taxon>
        <taxon>Metazoa</taxon>
        <taxon>Spiralia</taxon>
        <taxon>Gnathifera</taxon>
        <taxon>Rotifera</taxon>
        <taxon>Eurotatoria</taxon>
        <taxon>Monogononta</taxon>
        <taxon>Pseudotrocha</taxon>
        <taxon>Ploima</taxon>
        <taxon>Brachionidae</taxon>
        <taxon>Brachionus</taxon>
    </lineage>
</organism>
<dbReference type="STRING" id="10195.A0A3M7RXD1"/>
<comment type="catalytic activity">
    <reaction evidence="11">
        <text>L-threonyl-[protein] + ATP = O-phospho-L-threonyl-[protein] + ADP + H(+)</text>
        <dbReference type="Rhea" id="RHEA:46608"/>
        <dbReference type="Rhea" id="RHEA-COMP:11060"/>
        <dbReference type="Rhea" id="RHEA-COMP:11605"/>
        <dbReference type="ChEBI" id="CHEBI:15378"/>
        <dbReference type="ChEBI" id="CHEBI:30013"/>
        <dbReference type="ChEBI" id="CHEBI:30616"/>
        <dbReference type="ChEBI" id="CHEBI:61977"/>
        <dbReference type="ChEBI" id="CHEBI:456216"/>
        <dbReference type="EC" id="2.7.11.1"/>
    </reaction>
</comment>
<accession>A0A3M7RXD1</accession>
<evidence type="ECO:0000256" key="14">
    <source>
        <dbReference type="SAM" id="MobiDB-lite"/>
    </source>
</evidence>
<evidence type="ECO:0000256" key="1">
    <source>
        <dbReference type="ARBA" id="ARBA00004496"/>
    </source>
</evidence>
<dbReference type="InterPro" id="IPR024678">
    <property type="entry name" value="Kinase_OSR1/WNK_CCT"/>
</dbReference>
<keyword evidence="5" id="KW-0723">Serine/threonine-protein kinase</keyword>
<sequence length="539" mass="59863">MSIDTSNLIGNMTSSSATLNQSHQSSSLKFVYPNCKDKYKLEEVIGAGATAYVQAALCTENKERVAIKRINLEKCNTSMEELFKEIQVMSQCHHENVVTYYTSFVVGEELWLVMRLLDGGSLLDILKFRMKNMITRSGVLDEASIATILREVLKGLEYFHANGHIHRDIKAGNILLGLDGSIQISDFGVSAFIATGGDMTRDKVKHTFVGTPCWMAPEVMEQKPSGYDTKADIWSLGITAIELAVGTAPYHKYPPMKVLMMTLQNDPPTLDMCAEEKDQYKNYSKTFRKMIAECLRKDPNERPTAKQLLKHEFFKKAKDKSYIAKHLALPAEARNMKVKTKLPVPAVAASGRWIKGADGEWGFDFDDDVPKTKTSDDDDEYEADNAVTYTDNMNNRNQQPNLGDVAKTMSSSNTNKGSIASQPSHVQSGSSSPAKPKNITSINLVLRMRDEKKELQDIKFEFLPNKDTVDEISHELVNAKLIDAIDMIAVSANLNKILENHALSPITFPLKSGVGPNEIPDEKTLIGYAQLSISHVATA</sequence>
<evidence type="ECO:0000313" key="17">
    <source>
        <dbReference type="Proteomes" id="UP000276133"/>
    </source>
</evidence>
<evidence type="ECO:0000256" key="8">
    <source>
        <dbReference type="ARBA" id="ARBA00022741"/>
    </source>
</evidence>
<evidence type="ECO:0000256" key="9">
    <source>
        <dbReference type="ARBA" id="ARBA00022777"/>
    </source>
</evidence>
<evidence type="ECO:0000259" key="15">
    <source>
        <dbReference type="PROSITE" id="PS50011"/>
    </source>
</evidence>
<dbReference type="Gene3D" id="3.10.20.90">
    <property type="entry name" value="Phosphatidylinositol 3-kinase Catalytic Subunit, Chain A, domain 1"/>
    <property type="match status" value="1"/>
</dbReference>
<evidence type="ECO:0000256" key="10">
    <source>
        <dbReference type="ARBA" id="ARBA00022840"/>
    </source>
</evidence>
<dbReference type="Gene3D" id="3.30.200.20">
    <property type="entry name" value="Phosphorylase Kinase, domain 1"/>
    <property type="match status" value="1"/>
</dbReference>
<keyword evidence="7" id="KW-0808">Transferase</keyword>
<keyword evidence="8 13" id="KW-0547">Nucleotide-binding</keyword>
<feature type="compositionally biased region" description="Low complexity" evidence="14">
    <location>
        <begin position="421"/>
        <end position="433"/>
    </location>
</feature>
<dbReference type="InterPro" id="IPR000719">
    <property type="entry name" value="Prot_kinase_dom"/>
</dbReference>
<reference evidence="16 17" key="1">
    <citation type="journal article" date="2018" name="Sci. Rep.">
        <title>Genomic signatures of local adaptation to the degree of environmental predictability in rotifers.</title>
        <authorList>
            <person name="Franch-Gras L."/>
            <person name="Hahn C."/>
            <person name="Garcia-Roger E.M."/>
            <person name="Carmona M.J."/>
            <person name="Serra M."/>
            <person name="Gomez A."/>
        </authorList>
    </citation>
    <scope>NUCLEOTIDE SEQUENCE [LARGE SCALE GENOMIC DNA]</scope>
    <source>
        <strain evidence="16">HYR1</strain>
    </source>
</reference>
<dbReference type="InterPro" id="IPR050629">
    <property type="entry name" value="STE20/SPS1-PAK"/>
</dbReference>
<gene>
    <name evidence="16" type="ORF">BpHYR1_009809</name>
</gene>
<feature type="binding site" evidence="13">
    <location>
        <position position="68"/>
    </location>
    <ligand>
        <name>ATP</name>
        <dbReference type="ChEBI" id="CHEBI:30616"/>
    </ligand>
</feature>
<dbReference type="PANTHER" id="PTHR48012:SF16">
    <property type="entry name" value="NON-SPECIFIC SERINE_THREONINE PROTEIN KINASE"/>
    <property type="match status" value="1"/>
</dbReference>
<dbReference type="SMART" id="SM00220">
    <property type="entry name" value="S_TKc"/>
    <property type="match status" value="1"/>
</dbReference>
<dbReference type="InterPro" id="IPR017441">
    <property type="entry name" value="Protein_kinase_ATP_BS"/>
</dbReference>
<feature type="compositionally biased region" description="Polar residues" evidence="14">
    <location>
        <begin position="391"/>
        <end position="401"/>
    </location>
</feature>
<evidence type="ECO:0000256" key="11">
    <source>
        <dbReference type="ARBA" id="ARBA00047899"/>
    </source>
</evidence>
<dbReference type="SUPFAM" id="SSF56112">
    <property type="entry name" value="Protein kinase-like (PK-like)"/>
    <property type="match status" value="1"/>
</dbReference>
<comment type="similarity">
    <text evidence="2">Belongs to the protein kinase superfamily. STE Ser/Thr protein kinase family. STE20 subfamily.</text>
</comment>
<keyword evidence="17" id="KW-1185">Reference proteome</keyword>
<dbReference type="GO" id="GO:0005737">
    <property type="term" value="C:cytoplasm"/>
    <property type="evidence" value="ECO:0007669"/>
    <property type="project" value="UniProtKB-SubCell"/>
</dbReference>
<dbReference type="EMBL" id="REGN01002435">
    <property type="protein sequence ID" value="RNA28099.1"/>
    <property type="molecule type" value="Genomic_DNA"/>
</dbReference>
<evidence type="ECO:0000256" key="6">
    <source>
        <dbReference type="ARBA" id="ARBA00022553"/>
    </source>
</evidence>
<dbReference type="OrthoDB" id="8693905at2759"/>
<evidence type="ECO:0000256" key="4">
    <source>
        <dbReference type="ARBA" id="ARBA00022490"/>
    </source>
</evidence>
<dbReference type="Proteomes" id="UP000276133">
    <property type="component" value="Unassembled WGS sequence"/>
</dbReference>
<keyword evidence="10 13" id="KW-0067">ATP-binding</keyword>
<dbReference type="FunFam" id="3.30.200.20:FF:000114">
    <property type="entry name" value="serine/threonine-protein kinase OSR1 isoform X1"/>
    <property type="match status" value="1"/>
</dbReference>
<feature type="compositionally biased region" description="Polar residues" evidence="14">
    <location>
        <begin position="408"/>
        <end position="420"/>
    </location>
</feature>
<dbReference type="Pfam" id="PF00069">
    <property type="entry name" value="Pkinase"/>
    <property type="match status" value="1"/>
</dbReference>
<comment type="catalytic activity">
    <reaction evidence="12">
        <text>L-seryl-[protein] + ATP = O-phospho-L-seryl-[protein] + ADP + H(+)</text>
        <dbReference type="Rhea" id="RHEA:17989"/>
        <dbReference type="Rhea" id="RHEA-COMP:9863"/>
        <dbReference type="Rhea" id="RHEA-COMP:11604"/>
        <dbReference type="ChEBI" id="CHEBI:15378"/>
        <dbReference type="ChEBI" id="CHEBI:29999"/>
        <dbReference type="ChEBI" id="CHEBI:30616"/>
        <dbReference type="ChEBI" id="CHEBI:83421"/>
        <dbReference type="ChEBI" id="CHEBI:456216"/>
        <dbReference type="EC" id="2.7.11.1"/>
    </reaction>
</comment>
<evidence type="ECO:0000256" key="5">
    <source>
        <dbReference type="ARBA" id="ARBA00022527"/>
    </source>
</evidence>
<dbReference type="PROSITE" id="PS00107">
    <property type="entry name" value="PROTEIN_KINASE_ATP"/>
    <property type="match status" value="1"/>
</dbReference>
<dbReference type="InterPro" id="IPR011009">
    <property type="entry name" value="Kinase-like_dom_sf"/>
</dbReference>
<protein>
    <recommendedName>
        <fullName evidence="3">non-specific serine/threonine protein kinase</fullName>
        <ecNumber evidence="3">2.7.11.1</ecNumber>
    </recommendedName>
</protein>
<dbReference type="GO" id="GO:0005524">
    <property type="term" value="F:ATP binding"/>
    <property type="evidence" value="ECO:0007669"/>
    <property type="project" value="UniProtKB-UniRule"/>
</dbReference>
<keyword evidence="6" id="KW-0597">Phosphoprotein</keyword>
<dbReference type="EC" id="2.7.11.1" evidence="3"/>
<evidence type="ECO:0000256" key="7">
    <source>
        <dbReference type="ARBA" id="ARBA00022679"/>
    </source>
</evidence>
<keyword evidence="9 16" id="KW-0418">Kinase</keyword>
<dbReference type="Pfam" id="PF12202">
    <property type="entry name" value="OSR1_C"/>
    <property type="match status" value="1"/>
</dbReference>
<dbReference type="CDD" id="cd06610">
    <property type="entry name" value="STKc_OSR1_SPAK"/>
    <property type="match status" value="1"/>
</dbReference>
<evidence type="ECO:0000256" key="3">
    <source>
        <dbReference type="ARBA" id="ARBA00012513"/>
    </source>
</evidence>
<dbReference type="AlphaFoldDB" id="A0A3M7RXD1"/>
<evidence type="ECO:0000256" key="2">
    <source>
        <dbReference type="ARBA" id="ARBA00008874"/>
    </source>
</evidence>
<feature type="region of interest" description="Disordered" evidence="14">
    <location>
        <begin position="391"/>
        <end position="437"/>
    </location>
</feature>
<comment type="caution">
    <text evidence="16">The sequence shown here is derived from an EMBL/GenBank/DDBJ whole genome shotgun (WGS) entry which is preliminary data.</text>
</comment>
<comment type="subcellular location">
    <subcellularLocation>
        <location evidence="1">Cytoplasm</location>
    </subcellularLocation>
</comment>
<dbReference type="Gene3D" id="1.10.510.10">
    <property type="entry name" value="Transferase(Phosphotransferase) domain 1"/>
    <property type="match status" value="1"/>
</dbReference>
<name>A0A3M7RXD1_BRAPC</name>
<dbReference type="FunFam" id="1.10.510.10:FF:000068">
    <property type="entry name" value="STE20/SPS1-related proline-alanine-rich protein kinase"/>
    <property type="match status" value="1"/>
</dbReference>
<feature type="domain" description="Protein kinase" evidence="15">
    <location>
        <begin position="39"/>
        <end position="314"/>
    </location>
</feature>
<proteinExistence type="inferred from homology"/>
<dbReference type="PANTHER" id="PTHR48012">
    <property type="entry name" value="STERILE20-LIKE KINASE, ISOFORM B-RELATED"/>
    <property type="match status" value="1"/>
</dbReference>